<keyword evidence="12 19" id="KW-0547">Nucleotide-binding</keyword>
<dbReference type="SMART" id="SM00382">
    <property type="entry name" value="AAA"/>
    <property type="match status" value="1"/>
</dbReference>
<dbReference type="EMBL" id="FNBU01000002">
    <property type="protein sequence ID" value="SDF07703.1"/>
    <property type="molecule type" value="Genomic_DNA"/>
</dbReference>
<dbReference type="Pfam" id="PF02283">
    <property type="entry name" value="CobU"/>
    <property type="match status" value="1"/>
</dbReference>
<dbReference type="GO" id="GO:0005525">
    <property type="term" value="F:GTP binding"/>
    <property type="evidence" value="ECO:0007669"/>
    <property type="project" value="UniProtKB-KW"/>
</dbReference>
<evidence type="ECO:0000256" key="13">
    <source>
        <dbReference type="ARBA" id="ARBA00022777"/>
    </source>
</evidence>
<dbReference type="RefSeq" id="WP_093687507.1">
    <property type="nucleotide sequence ID" value="NZ_FNBU01000002.1"/>
</dbReference>
<evidence type="ECO:0000256" key="18">
    <source>
        <dbReference type="PIRSR" id="PIRSR006135-1"/>
    </source>
</evidence>
<comment type="catalytic activity">
    <reaction evidence="1">
        <text>adenosylcob(III)inamide + ATP = adenosylcob(III)inamide phosphate + ADP + H(+)</text>
        <dbReference type="Rhea" id="RHEA:15769"/>
        <dbReference type="ChEBI" id="CHEBI:2480"/>
        <dbReference type="ChEBI" id="CHEBI:15378"/>
        <dbReference type="ChEBI" id="CHEBI:30616"/>
        <dbReference type="ChEBI" id="CHEBI:58502"/>
        <dbReference type="ChEBI" id="CHEBI:456216"/>
        <dbReference type="EC" id="2.7.1.156"/>
    </reaction>
</comment>
<evidence type="ECO:0000256" key="9">
    <source>
        <dbReference type="ARBA" id="ARBA00012523"/>
    </source>
</evidence>
<dbReference type="Gene3D" id="3.40.50.300">
    <property type="entry name" value="P-loop containing nucleotide triphosphate hydrolases"/>
    <property type="match status" value="1"/>
</dbReference>
<comment type="catalytic activity">
    <reaction evidence="3">
        <text>adenosylcob(III)inamide + GTP = adenosylcob(III)inamide phosphate + GDP + H(+)</text>
        <dbReference type="Rhea" id="RHEA:15765"/>
        <dbReference type="ChEBI" id="CHEBI:2480"/>
        <dbReference type="ChEBI" id="CHEBI:15378"/>
        <dbReference type="ChEBI" id="CHEBI:37565"/>
        <dbReference type="ChEBI" id="CHEBI:58189"/>
        <dbReference type="ChEBI" id="CHEBI:58502"/>
        <dbReference type="EC" id="2.7.1.156"/>
    </reaction>
</comment>
<evidence type="ECO:0000256" key="1">
    <source>
        <dbReference type="ARBA" id="ARBA00000312"/>
    </source>
</evidence>
<feature type="binding site" evidence="19">
    <location>
        <begin position="35"/>
        <end position="37"/>
    </location>
    <ligand>
        <name>GTP</name>
        <dbReference type="ChEBI" id="CHEBI:37565"/>
    </ligand>
</feature>
<dbReference type="AlphaFoldDB" id="A0A1G7I526"/>
<dbReference type="OrthoDB" id="9799422at2"/>
<evidence type="ECO:0000313" key="22">
    <source>
        <dbReference type="Proteomes" id="UP000243333"/>
    </source>
</evidence>
<evidence type="ECO:0000256" key="5">
    <source>
        <dbReference type="ARBA" id="ARBA00004692"/>
    </source>
</evidence>
<evidence type="ECO:0000259" key="20">
    <source>
        <dbReference type="SMART" id="SM00382"/>
    </source>
</evidence>
<evidence type="ECO:0000256" key="6">
    <source>
        <dbReference type="ARBA" id="ARBA00005159"/>
    </source>
</evidence>
<comment type="catalytic activity">
    <reaction evidence="2">
        <text>adenosylcob(III)inamide phosphate + GTP + H(+) = adenosylcob(III)inamide-GDP + diphosphate</text>
        <dbReference type="Rhea" id="RHEA:22712"/>
        <dbReference type="ChEBI" id="CHEBI:15378"/>
        <dbReference type="ChEBI" id="CHEBI:33019"/>
        <dbReference type="ChEBI" id="CHEBI:37565"/>
        <dbReference type="ChEBI" id="CHEBI:58502"/>
        <dbReference type="ChEBI" id="CHEBI:60487"/>
        <dbReference type="EC" id="2.7.7.62"/>
    </reaction>
</comment>
<dbReference type="EC" id="2.7.1.156" evidence="8"/>
<dbReference type="SUPFAM" id="SSF52540">
    <property type="entry name" value="P-loop containing nucleoside triphosphate hydrolases"/>
    <property type="match status" value="1"/>
</dbReference>
<comment type="pathway">
    <text evidence="6">Cofactor biosynthesis; adenosylcobalamin biosynthesis; adenosylcobalamin from cob(II)yrinate a,c-diamide: step 5/7.</text>
</comment>
<gene>
    <name evidence="21" type="ORF">SAMN05660235_00343</name>
</gene>
<proteinExistence type="inferred from homology"/>
<dbReference type="EC" id="2.7.7.62" evidence="9"/>
<dbReference type="NCBIfam" id="NF004469">
    <property type="entry name" value="PRK05800.1"/>
    <property type="match status" value="1"/>
</dbReference>
<name>A0A1G7I526_9FIRM</name>
<evidence type="ECO:0000256" key="7">
    <source>
        <dbReference type="ARBA" id="ARBA00007490"/>
    </source>
</evidence>
<dbReference type="GO" id="GO:0043752">
    <property type="term" value="F:adenosylcobinamide kinase activity"/>
    <property type="evidence" value="ECO:0007669"/>
    <property type="project" value="UniProtKB-EC"/>
</dbReference>
<dbReference type="CDD" id="cd00544">
    <property type="entry name" value="CobU"/>
    <property type="match status" value="1"/>
</dbReference>
<keyword evidence="15 19" id="KW-0342">GTP-binding</keyword>
<dbReference type="GO" id="GO:0009236">
    <property type="term" value="P:cobalamin biosynthetic process"/>
    <property type="evidence" value="ECO:0007669"/>
    <property type="project" value="UniProtKB-UniPathway"/>
</dbReference>
<comment type="function">
    <text evidence="4">Catalyzes ATP-dependent phosphorylation of adenosylcobinamide and addition of GMP to adenosylcobinamide phosphate.</text>
</comment>
<dbReference type="PANTHER" id="PTHR34848:SF1">
    <property type="entry name" value="BIFUNCTIONAL ADENOSYLCOBALAMIN BIOSYNTHESIS PROTEIN COBU"/>
    <property type="match status" value="1"/>
</dbReference>
<keyword evidence="21" id="KW-0548">Nucleotidyltransferase</keyword>
<keyword evidence="14" id="KW-0067">ATP-binding</keyword>
<dbReference type="InterPro" id="IPR027417">
    <property type="entry name" value="P-loop_NTPase"/>
</dbReference>
<evidence type="ECO:0000256" key="12">
    <source>
        <dbReference type="ARBA" id="ARBA00022741"/>
    </source>
</evidence>
<evidence type="ECO:0000256" key="3">
    <source>
        <dbReference type="ARBA" id="ARBA00001522"/>
    </source>
</evidence>
<evidence type="ECO:0000313" key="21">
    <source>
        <dbReference type="EMBL" id="SDF07703.1"/>
    </source>
</evidence>
<keyword evidence="13 21" id="KW-0418">Kinase</keyword>
<evidence type="ECO:0000256" key="11">
    <source>
        <dbReference type="ARBA" id="ARBA00022679"/>
    </source>
</evidence>
<reference evidence="22" key="1">
    <citation type="submission" date="2016-10" db="EMBL/GenBank/DDBJ databases">
        <authorList>
            <person name="Varghese N."/>
            <person name="Submissions S."/>
        </authorList>
    </citation>
    <scope>NUCLEOTIDE SEQUENCE [LARGE SCALE GENOMIC DNA]</scope>
    <source>
        <strain evidence="22">DSM 23256</strain>
    </source>
</reference>
<protein>
    <recommendedName>
        <fullName evidence="16">Adenosylcobinamide kinase</fullName>
        <ecNumber evidence="8">2.7.1.156</ecNumber>
        <ecNumber evidence="9">2.7.7.62</ecNumber>
    </recommendedName>
    <alternativeName>
        <fullName evidence="17">Adenosylcobinamide-phosphate guanylyltransferase</fullName>
    </alternativeName>
</protein>
<evidence type="ECO:0000256" key="15">
    <source>
        <dbReference type="ARBA" id="ARBA00023134"/>
    </source>
</evidence>
<dbReference type="UniPathway" id="UPA00148">
    <property type="reaction ID" value="UER00236"/>
</dbReference>
<evidence type="ECO:0000256" key="16">
    <source>
        <dbReference type="ARBA" id="ARBA00029570"/>
    </source>
</evidence>
<keyword evidence="10" id="KW-0169">Cobalamin biosynthesis</keyword>
<keyword evidence="22" id="KW-1185">Reference proteome</keyword>
<dbReference type="STRING" id="1123285.SAMN05660235_00343"/>
<dbReference type="GO" id="GO:0008820">
    <property type="term" value="F:cobinamide phosphate guanylyltransferase activity"/>
    <property type="evidence" value="ECO:0007669"/>
    <property type="project" value="UniProtKB-EC"/>
</dbReference>
<evidence type="ECO:0000256" key="14">
    <source>
        <dbReference type="ARBA" id="ARBA00022840"/>
    </source>
</evidence>
<feature type="domain" description="AAA+ ATPase" evidence="20">
    <location>
        <begin position="2"/>
        <end position="160"/>
    </location>
</feature>
<evidence type="ECO:0000256" key="17">
    <source>
        <dbReference type="ARBA" id="ARBA00030571"/>
    </source>
</evidence>
<keyword evidence="11 21" id="KW-0808">Transferase</keyword>
<evidence type="ECO:0000256" key="19">
    <source>
        <dbReference type="PIRSR" id="PIRSR006135-2"/>
    </source>
</evidence>
<dbReference type="InterPro" id="IPR003203">
    <property type="entry name" value="CobU/CobP"/>
</dbReference>
<evidence type="ECO:0000256" key="4">
    <source>
        <dbReference type="ARBA" id="ARBA00003889"/>
    </source>
</evidence>
<feature type="binding site" evidence="19">
    <location>
        <position position="63"/>
    </location>
    <ligand>
        <name>GTP</name>
        <dbReference type="ChEBI" id="CHEBI:37565"/>
    </ligand>
</feature>
<organism evidence="21 22">
    <name type="scientific">Sporolituus thermophilus DSM 23256</name>
    <dbReference type="NCBI Taxonomy" id="1123285"/>
    <lineage>
        <taxon>Bacteria</taxon>
        <taxon>Bacillati</taxon>
        <taxon>Bacillota</taxon>
        <taxon>Negativicutes</taxon>
        <taxon>Selenomonadales</taxon>
        <taxon>Sporomusaceae</taxon>
        <taxon>Sporolituus</taxon>
    </lineage>
</organism>
<dbReference type="Proteomes" id="UP000243333">
    <property type="component" value="Unassembled WGS sequence"/>
</dbReference>
<evidence type="ECO:0000256" key="2">
    <source>
        <dbReference type="ARBA" id="ARBA00000711"/>
    </source>
</evidence>
<dbReference type="GO" id="GO:0005524">
    <property type="term" value="F:ATP binding"/>
    <property type="evidence" value="ECO:0007669"/>
    <property type="project" value="UniProtKB-KW"/>
</dbReference>
<comment type="pathway">
    <text evidence="5">Cofactor biosynthesis; adenosylcobalamin biosynthesis; adenosylcobalamin from cob(II)yrinate a,c-diamide: step 6/7.</text>
</comment>
<sequence>MRGKIVLVTGGARSGKSTFAEHYAAAAGEPVVYIATAQVGDEEMRLRVELHQRRRPAEWLTIEAPVDADRAIAQAAQTAKVVLFDCLTLYTSNLLLAAATLTEPAERQRYIIGAIDKLIEAAQASQATVIFVTNEVGMGIVPDNALAREYRDVAGKVNQRVAAAADEVYLVVCGLAVDIKQLAVRTGGS</sequence>
<comment type="similarity">
    <text evidence="7">Belongs to the CobU/CobP family.</text>
</comment>
<feature type="binding site" evidence="19">
    <location>
        <position position="85"/>
    </location>
    <ligand>
        <name>GTP</name>
        <dbReference type="ChEBI" id="CHEBI:37565"/>
    </ligand>
</feature>
<evidence type="ECO:0000256" key="10">
    <source>
        <dbReference type="ARBA" id="ARBA00022573"/>
    </source>
</evidence>
<dbReference type="PIRSF" id="PIRSF006135">
    <property type="entry name" value="CobU"/>
    <property type="match status" value="1"/>
</dbReference>
<dbReference type="PANTHER" id="PTHR34848">
    <property type="match status" value="1"/>
</dbReference>
<evidence type="ECO:0000256" key="8">
    <source>
        <dbReference type="ARBA" id="ARBA00012016"/>
    </source>
</evidence>
<feature type="active site" description="GMP-histidine intermediate" evidence="18">
    <location>
        <position position="51"/>
    </location>
</feature>
<accession>A0A1G7I526</accession>
<dbReference type="InterPro" id="IPR003593">
    <property type="entry name" value="AAA+_ATPase"/>
</dbReference>
<feature type="binding site" evidence="19">
    <location>
        <begin position="10"/>
        <end position="17"/>
    </location>
    <ligand>
        <name>GTP</name>
        <dbReference type="ChEBI" id="CHEBI:37565"/>
    </ligand>
</feature>